<reference evidence="1" key="1">
    <citation type="submission" date="2015-12" db="EMBL/GenBank/DDBJ databases">
        <title>Gene expression during late stages of embryo sac development: a critical building block for successful pollen-pistil interactions.</title>
        <authorList>
            <person name="Liu Y."/>
            <person name="Joly V."/>
            <person name="Sabar M."/>
            <person name="Matton D.P."/>
        </authorList>
    </citation>
    <scope>NUCLEOTIDE SEQUENCE</scope>
</reference>
<protein>
    <submittedName>
        <fullName evidence="1">Putative ovule protein</fullName>
    </submittedName>
</protein>
<organism evidence="1">
    <name type="scientific">Solanum chacoense</name>
    <name type="common">Chaco potato</name>
    <dbReference type="NCBI Taxonomy" id="4108"/>
    <lineage>
        <taxon>Eukaryota</taxon>
        <taxon>Viridiplantae</taxon>
        <taxon>Streptophyta</taxon>
        <taxon>Embryophyta</taxon>
        <taxon>Tracheophyta</taxon>
        <taxon>Spermatophyta</taxon>
        <taxon>Magnoliopsida</taxon>
        <taxon>eudicotyledons</taxon>
        <taxon>Gunneridae</taxon>
        <taxon>Pentapetalae</taxon>
        <taxon>asterids</taxon>
        <taxon>lamiids</taxon>
        <taxon>Solanales</taxon>
        <taxon>Solanaceae</taxon>
        <taxon>Solanoideae</taxon>
        <taxon>Solaneae</taxon>
        <taxon>Solanum</taxon>
    </lineage>
</organism>
<dbReference type="AlphaFoldDB" id="A0A0V0H5A0"/>
<dbReference type="EMBL" id="GEDG01026249">
    <property type="protein sequence ID" value="JAP14667.1"/>
    <property type="molecule type" value="Transcribed_RNA"/>
</dbReference>
<sequence>MHFNFTSLCTSILEGDELWNWILIAHSNPKAPAFFFVLQNYTSKQQLFTFMLYPNKLLKNHMTVKE</sequence>
<proteinExistence type="predicted"/>
<name>A0A0V0H5A0_SOLCH</name>
<accession>A0A0V0H5A0</accession>
<evidence type="ECO:0000313" key="1">
    <source>
        <dbReference type="EMBL" id="JAP14667.1"/>
    </source>
</evidence>